<accession>A0ABN8NV25</accession>
<keyword evidence="3" id="KW-1185">Reference proteome</keyword>
<evidence type="ECO:0000313" key="2">
    <source>
        <dbReference type="EMBL" id="CAH3121940.1"/>
    </source>
</evidence>
<comment type="caution">
    <text evidence="2">The sequence shown here is derived from an EMBL/GenBank/DDBJ whole genome shotgun (WGS) entry which is preliminary data.</text>
</comment>
<dbReference type="EMBL" id="CALNXK010000036">
    <property type="protein sequence ID" value="CAH3121940.1"/>
    <property type="molecule type" value="Genomic_DNA"/>
</dbReference>
<proteinExistence type="predicted"/>
<gene>
    <name evidence="2" type="ORF">PLOB_00029001</name>
</gene>
<dbReference type="Proteomes" id="UP001159405">
    <property type="component" value="Unassembled WGS sequence"/>
</dbReference>
<evidence type="ECO:0000256" key="1">
    <source>
        <dbReference type="SAM" id="SignalP"/>
    </source>
</evidence>
<feature type="signal peptide" evidence="1">
    <location>
        <begin position="1"/>
        <end position="41"/>
    </location>
</feature>
<keyword evidence="1" id="KW-0732">Signal</keyword>
<sequence>MIFTRTLSRLRDFGFLEQPRKTSVFLLPIFVLFCLFQETVCDDFSEGSSDVNCTKVSVIELRNLGLCAPGFNANGAWRCIRGKNSSNNLQISEQKILIRVECEKNKLQGEEKQGTKMEDFFTSFWKYFLYGA</sequence>
<feature type="chain" id="PRO_5047317459" evidence="1">
    <location>
        <begin position="42"/>
        <end position="132"/>
    </location>
</feature>
<evidence type="ECO:0000313" key="3">
    <source>
        <dbReference type="Proteomes" id="UP001159405"/>
    </source>
</evidence>
<feature type="non-terminal residue" evidence="2">
    <location>
        <position position="132"/>
    </location>
</feature>
<protein>
    <submittedName>
        <fullName evidence="2">Uncharacterized protein</fullName>
    </submittedName>
</protein>
<name>A0ABN8NV25_9CNID</name>
<reference evidence="2 3" key="1">
    <citation type="submission" date="2022-05" db="EMBL/GenBank/DDBJ databases">
        <authorList>
            <consortium name="Genoscope - CEA"/>
            <person name="William W."/>
        </authorList>
    </citation>
    <scope>NUCLEOTIDE SEQUENCE [LARGE SCALE GENOMIC DNA]</scope>
</reference>
<organism evidence="2 3">
    <name type="scientific">Porites lobata</name>
    <dbReference type="NCBI Taxonomy" id="104759"/>
    <lineage>
        <taxon>Eukaryota</taxon>
        <taxon>Metazoa</taxon>
        <taxon>Cnidaria</taxon>
        <taxon>Anthozoa</taxon>
        <taxon>Hexacorallia</taxon>
        <taxon>Scleractinia</taxon>
        <taxon>Fungiina</taxon>
        <taxon>Poritidae</taxon>
        <taxon>Porites</taxon>
    </lineage>
</organism>